<dbReference type="InterPro" id="IPR032808">
    <property type="entry name" value="DoxX"/>
</dbReference>
<evidence type="ECO:0000313" key="9">
    <source>
        <dbReference type="Proteomes" id="UP000183257"/>
    </source>
</evidence>
<evidence type="ECO:0000256" key="2">
    <source>
        <dbReference type="ARBA" id="ARBA00006679"/>
    </source>
</evidence>
<feature type="transmembrane region" description="Helical" evidence="7">
    <location>
        <begin position="84"/>
        <end position="100"/>
    </location>
</feature>
<evidence type="ECO:0000256" key="1">
    <source>
        <dbReference type="ARBA" id="ARBA00004651"/>
    </source>
</evidence>
<evidence type="ECO:0000256" key="4">
    <source>
        <dbReference type="ARBA" id="ARBA00022692"/>
    </source>
</evidence>
<dbReference type="PANTHER" id="PTHR33452">
    <property type="entry name" value="OXIDOREDUCTASE CATD-RELATED"/>
    <property type="match status" value="1"/>
</dbReference>
<dbReference type="InterPro" id="IPR051907">
    <property type="entry name" value="DoxX-like_oxidoreductase"/>
</dbReference>
<dbReference type="Proteomes" id="UP000183257">
    <property type="component" value="Unassembled WGS sequence"/>
</dbReference>
<proteinExistence type="inferred from homology"/>
<dbReference type="GO" id="GO:0005886">
    <property type="term" value="C:plasma membrane"/>
    <property type="evidence" value="ECO:0007669"/>
    <property type="project" value="UniProtKB-SubCell"/>
</dbReference>
<keyword evidence="6 7" id="KW-0472">Membrane</keyword>
<name>A0A1K1M7C4_9FLAO</name>
<sequence length="135" mass="14769">MNYLSPDLPMRDTIKTNIGLALLRIVPSAIMLTHGIPKLQNFFSGEEIKFPDPIGIGASPSLFLAVIGEVLCPIFIILGYKTRWFAVPAAVTMLVAAFVQHGADPFSVKEMAVLYLLFFVIIFLLGPGRFSVDGK</sequence>
<dbReference type="Pfam" id="PF07681">
    <property type="entry name" value="DoxX"/>
    <property type="match status" value="1"/>
</dbReference>
<accession>A0A1K1M7C4</accession>
<keyword evidence="5 7" id="KW-1133">Transmembrane helix</keyword>
<reference evidence="9" key="1">
    <citation type="submission" date="2016-11" db="EMBL/GenBank/DDBJ databases">
        <authorList>
            <person name="Varghese N."/>
            <person name="Submissions S."/>
        </authorList>
    </citation>
    <scope>NUCLEOTIDE SEQUENCE [LARGE SCALE GENOMIC DNA]</scope>
    <source>
        <strain evidence="9">DSM 24786</strain>
    </source>
</reference>
<dbReference type="STRING" id="76595.SAMN05660313_00389"/>
<feature type="transmembrane region" description="Helical" evidence="7">
    <location>
        <begin position="18"/>
        <end position="36"/>
    </location>
</feature>
<keyword evidence="9" id="KW-1185">Reference proteome</keyword>
<feature type="transmembrane region" description="Helical" evidence="7">
    <location>
        <begin position="112"/>
        <end position="132"/>
    </location>
</feature>
<protein>
    <submittedName>
        <fullName evidence="8">Putative oxidoreductase</fullName>
    </submittedName>
</protein>
<comment type="subcellular location">
    <subcellularLocation>
        <location evidence="1">Cell membrane</location>
        <topology evidence="1">Multi-pass membrane protein</topology>
    </subcellularLocation>
</comment>
<dbReference type="PANTHER" id="PTHR33452:SF1">
    <property type="entry name" value="INNER MEMBRANE PROTEIN YPHA-RELATED"/>
    <property type="match status" value="1"/>
</dbReference>
<keyword evidence="4 7" id="KW-0812">Transmembrane</keyword>
<gene>
    <name evidence="8" type="ORF">SAMN05660313_00389</name>
</gene>
<dbReference type="AlphaFoldDB" id="A0A1K1M7C4"/>
<evidence type="ECO:0000256" key="6">
    <source>
        <dbReference type="ARBA" id="ARBA00023136"/>
    </source>
</evidence>
<keyword evidence="3" id="KW-1003">Cell membrane</keyword>
<feature type="transmembrane region" description="Helical" evidence="7">
    <location>
        <begin position="56"/>
        <end position="77"/>
    </location>
</feature>
<evidence type="ECO:0000256" key="3">
    <source>
        <dbReference type="ARBA" id="ARBA00022475"/>
    </source>
</evidence>
<comment type="similarity">
    <text evidence="2">Belongs to the DoxX family.</text>
</comment>
<organism evidence="8 9">
    <name type="scientific">Cellulophaga fucicola</name>
    <dbReference type="NCBI Taxonomy" id="76595"/>
    <lineage>
        <taxon>Bacteria</taxon>
        <taxon>Pseudomonadati</taxon>
        <taxon>Bacteroidota</taxon>
        <taxon>Flavobacteriia</taxon>
        <taxon>Flavobacteriales</taxon>
        <taxon>Flavobacteriaceae</taxon>
        <taxon>Cellulophaga</taxon>
    </lineage>
</organism>
<evidence type="ECO:0000256" key="5">
    <source>
        <dbReference type="ARBA" id="ARBA00022989"/>
    </source>
</evidence>
<evidence type="ECO:0000256" key="7">
    <source>
        <dbReference type="SAM" id="Phobius"/>
    </source>
</evidence>
<evidence type="ECO:0000313" key="8">
    <source>
        <dbReference type="EMBL" id="SFW19029.1"/>
    </source>
</evidence>
<dbReference type="EMBL" id="FPIY01000001">
    <property type="protein sequence ID" value="SFW19029.1"/>
    <property type="molecule type" value="Genomic_DNA"/>
</dbReference>